<dbReference type="GO" id="GO:0009424">
    <property type="term" value="C:bacterial-type flagellum hook"/>
    <property type="evidence" value="ECO:0007669"/>
    <property type="project" value="UniProtKB-UniRule"/>
</dbReference>
<proteinExistence type="inferred from homology"/>
<evidence type="ECO:0000313" key="9">
    <source>
        <dbReference type="Proteomes" id="UP000000370"/>
    </source>
</evidence>
<dbReference type="InterPro" id="IPR040026">
    <property type="entry name" value="FliD"/>
</dbReference>
<feature type="domain" description="Flagellar hook-associated protein 2 C-terminal" evidence="7">
    <location>
        <begin position="422"/>
        <end position="680"/>
    </location>
</feature>
<dbReference type="PANTHER" id="PTHR30288:SF0">
    <property type="entry name" value="FLAGELLAR HOOK-ASSOCIATED PROTEIN 2"/>
    <property type="match status" value="1"/>
</dbReference>
<dbReference type="HOGENOM" id="CLU_015182_0_1_9"/>
<dbReference type="GO" id="GO:0007155">
    <property type="term" value="P:cell adhesion"/>
    <property type="evidence" value="ECO:0007669"/>
    <property type="project" value="InterPro"/>
</dbReference>
<comment type="function">
    <text evidence="5">Required for morphogenesis and for the elongation of the flagellar filament by facilitating polymerization of the flagellin monomers at the tip of growing filament. Forms a capping structure, which prevents flagellin subunits (transported through the central channel of the flagellum) from leaking out without polymerization at the distal end.</text>
</comment>
<keyword evidence="4 5" id="KW-0975">Bacterial flagellum</keyword>
<keyword evidence="8" id="KW-0282">Flagellum</keyword>
<dbReference type="Proteomes" id="UP000000370">
    <property type="component" value="Chromosome"/>
</dbReference>
<evidence type="ECO:0000259" key="7">
    <source>
        <dbReference type="Pfam" id="PF07195"/>
    </source>
</evidence>
<comment type="subcellular location">
    <subcellularLocation>
        <location evidence="5">Secreted</location>
    </subcellularLocation>
    <subcellularLocation>
        <location evidence="5">Bacterial flagellum</location>
    </subcellularLocation>
</comment>
<dbReference type="AlphaFoldDB" id="A9KSQ5"/>
<dbReference type="GO" id="GO:0009421">
    <property type="term" value="C:bacterial-type flagellum filament cap"/>
    <property type="evidence" value="ECO:0007669"/>
    <property type="project" value="InterPro"/>
</dbReference>
<dbReference type="OrthoDB" id="9776025at2"/>
<accession>A9KSQ5</accession>
<evidence type="ECO:0000256" key="2">
    <source>
        <dbReference type="ARBA" id="ARBA00011255"/>
    </source>
</evidence>
<evidence type="ECO:0000313" key="8">
    <source>
        <dbReference type="EMBL" id="ABX40699.1"/>
    </source>
</evidence>
<feature type="domain" description="Flagellar hook-associated protein 2 N-terminal" evidence="6">
    <location>
        <begin position="10"/>
        <end position="107"/>
    </location>
</feature>
<dbReference type="EMBL" id="CP000885">
    <property type="protein sequence ID" value="ABX40699.1"/>
    <property type="molecule type" value="Genomic_DNA"/>
</dbReference>
<gene>
    <name evidence="8" type="ordered locus">Cphy_0312</name>
</gene>
<dbReference type="STRING" id="357809.Cphy_0312"/>
<dbReference type="GO" id="GO:0005576">
    <property type="term" value="C:extracellular region"/>
    <property type="evidence" value="ECO:0007669"/>
    <property type="project" value="UniProtKB-SubCell"/>
</dbReference>
<dbReference type="InterPro" id="IPR003481">
    <property type="entry name" value="FliD_N"/>
</dbReference>
<dbReference type="InterPro" id="IPR010809">
    <property type="entry name" value="FliD_C"/>
</dbReference>
<dbReference type="KEGG" id="cpy:Cphy_0312"/>
<evidence type="ECO:0000256" key="1">
    <source>
        <dbReference type="ARBA" id="ARBA00009764"/>
    </source>
</evidence>
<dbReference type="RefSeq" id="WP_012198342.1">
    <property type="nucleotide sequence ID" value="NC_010001.1"/>
</dbReference>
<dbReference type="GO" id="GO:0071973">
    <property type="term" value="P:bacterial-type flagellum-dependent cell motility"/>
    <property type="evidence" value="ECO:0007669"/>
    <property type="project" value="TreeGrafter"/>
</dbReference>
<evidence type="ECO:0000256" key="4">
    <source>
        <dbReference type="ARBA" id="ARBA00023143"/>
    </source>
</evidence>
<sequence>MPIRLSGLASNMDTDSIIKELMKAQGLKKTKVENKLTKLEWTKDIWKDMNSKIYKFYTGPLSKLKTQGSFATKKATSSNESKVTVKAGTGAATGSHNVQVNKLASAQYVTGFKLDKDKNEIEVTGKTTLEDLGFAIDDGSQSTDGSKNEIVIKINNSGKTTNLYVTAETTLNDLVNACAKAGLNASYDNTQKRLFISTKESGIDNYFEMTTDTVVVTADREEVRNLLGYHNEGTSGSARFQMDQTIDTYTELLAITDRTKEQQKAFDEAEKKLKEYTKSNTIADVQKDYDSLTSNVENIKCPGKIEEEIRDKYKDLTNPPPEETILAEINEAVDSEKSKYVKYKLDEYEKINSGELPSTVTNRFYDNQTKMLGALKSAGIKDATNKIDNNNLDDIGIGTITVTDNVCSTSISGNKVSIISSDNSEIIYNGAKLEGTSNQVTVNGVTFELHGVTGENEKVTLTVANDTDAVYDMVRNFVKGYNELLQEMNKLYNADSARGFNPLTEDEKGSMTDSQIEKWEQKIKDSLLRRDDNLSGLLSSMRSNMAGSVTVNGKNLSLSTFGIVTGVYTEKGLLHINGDGEDPIYGGYEDKLKKALEENPEDVMAVLNKLADNLYQDMSNKMKGTSLRSALTVYNDKEMAKLEKSYKKDIATLEKKLKEVENRYYKQFTAMETAMSKLNSQSGQLSSMLGL</sequence>
<keyword evidence="5" id="KW-0964">Secreted</keyword>
<comment type="similarity">
    <text evidence="1 5">Belongs to the FliD family.</text>
</comment>
<keyword evidence="8" id="KW-0966">Cell projection</keyword>
<evidence type="ECO:0000256" key="5">
    <source>
        <dbReference type="RuleBase" id="RU362066"/>
    </source>
</evidence>
<keyword evidence="3" id="KW-0175">Coiled coil</keyword>
<name>A9KSQ5_LACP7</name>
<evidence type="ECO:0000259" key="6">
    <source>
        <dbReference type="Pfam" id="PF02465"/>
    </source>
</evidence>
<reference evidence="9" key="1">
    <citation type="submission" date="2007-11" db="EMBL/GenBank/DDBJ databases">
        <title>Complete genome sequence of Clostridium phytofermentans ISDg.</title>
        <authorList>
            <person name="Leschine S.B."/>
            <person name="Warnick T.A."/>
            <person name="Blanchard J.L."/>
            <person name="Schnell D.J."/>
            <person name="Petit E.L."/>
            <person name="LaTouf W.G."/>
            <person name="Copeland A."/>
            <person name="Lucas S."/>
            <person name="Lapidus A."/>
            <person name="Barry K."/>
            <person name="Glavina del Rio T."/>
            <person name="Dalin E."/>
            <person name="Tice H."/>
            <person name="Pitluck S."/>
            <person name="Kiss H."/>
            <person name="Brettin T."/>
            <person name="Bruce D."/>
            <person name="Detter J.C."/>
            <person name="Han C."/>
            <person name="Kuske C."/>
            <person name="Schmutz J."/>
            <person name="Larimer F."/>
            <person name="Land M."/>
            <person name="Hauser L."/>
            <person name="Kyrpides N."/>
            <person name="Kim E.A."/>
            <person name="Richardson P."/>
        </authorList>
    </citation>
    <scope>NUCLEOTIDE SEQUENCE [LARGE SCALE GENOMIC DNA]</scope>
    <source>
        <strain evidence="9">ATCC 700394 / DSM 18823 / ISDg</strain>
    </source>
</reference>
<dbReference type="Pfam" id="PF07195">
    <property type="entry name" value="FliD_C"/>
    <property type="match status" value="1"/>
</dbReference>
<dbReference type="PANTHER" id="PTHR30288">
    <property type="entry name" value="FLAGELLAR CAP/ASSEMBLY PROTEIN FLID"/>
    <property type="match status" value="1"/>
</dbReference>
<organism evidence="8 9">
    <name type="scientific">Lachnoclostridium phytofermentans (strain ATCC 700394 / DSM 18823 / ISDg)</name>
    <name type="common">Clostridium phytofermentans</name>
    <dbReference type="NCBI Taxonomy" id="357809"/>
    <lineage>
        <taxon>Bacteria</taxon>
        <taxon>Bacillati</taxon>
        <taxon>Bacillota</taxon>
        <taxon>Clostridia</taxon>
        <taxon>Lachnospirales</taxon>
        <taxon>Lachnospiraceae</taxon>
    </lineage>
</organism>
<keyword evidence="8" id="KW-0969">Cilium</keyword>
<keyword evidence="9" id="KW-1185">Reference proteome</keyword>
<comment type="subunit">
    <text evidence="2 5">Homopentamer.</text>
</comment>
<evidence type="ECO:0000256" key="3">
    <source>
        <dbReference type="ARBA" id="ARBA00023054"/>
    </source>
</evidence>
<dbReference type="eggNOG" id="COG1345">
    <property type="taxonomic scope" value="Bacteria"/>
</dbReference>
<dbReference type="Pfam" id="PF02465">
    <property type="entry name" value="FliD_N"/>
    <property type="match status" value="1"/>
</dbReference>
<protein>
    <recommendedName>
        <fullName evidence="5">Flagellar hook-associated protein 2</fullName>
        <shortName evidence="5">HAP2</shortName>
    </recommendedName>
    <alternativeName>
        <fullName evidence="5">Flagellar cap protein</fullName>
    </alternativeName>
</protein>